<proteinExistence type="predicted"/>
<reference evidence="3" key="1">
    <citation type="submission" date="2023-10" db="EMBL/GenBank/DDBJ databases">
        <authorList>
            <person name="Chen Y."/>
            <person name="Shah S."/>
            <person name="Dougan E. K."/>
            <person name="Thang M."/>
            <person name="Chan C."/>
        </authorList>
    </citation>
    <scope>NUCLEOTIDE SEQUENCE [LARGE SCALE GENOMIC DNA]</scope>
</reference>
<evidence type="ECO:0000313" key="3">
    <source>
        <dbReference type="EMBL" id="CAK0838629.1"/>
    </source>
</evidence>
<organism evidence="3 4">
    <name type="scientific">Prorocentrum cordatum</name>
    <dbReference type="NCBI Taxonomy" id="2364126"/>
    <lineage>
        <taxon>Eukaryota</taxon>
        <taxon>Sar</taxon>
        <taxon>Alveolata</taxon>
        <taxon>Dinophyceae</taxon>
        <taxon>Prorocentrales</taxon>
        <taxon>Prorocentraceae</taxon>
        <taxon>Prorocentrum</taxon>
    </lineage>
</organism>
<dbReference type="Proteomes" id="UP001189429">
    <property type="component" value="Unassembled WGS sequence"/>
</dbReference>
<dbReference type="PROSITE" id="PS50994">
    <property type="entry name" value="INTEGRASE"/>
    <property type="match status" value="1"/>
</dbReference>
<feature type="non-terminal residue" evidence="3">
    <location>
        <position position="1"/>
    </location>
</feature>
<feature type="region of interest" description="Disordered" evidence="1">
    <location>
        <begin position="683"/>
        <end position="723"/>
    </location>
</feature>
<gene>
    <name evidence="3" type="ORF">PCOR1329_LOCUS34532</name>
</gene>
<protein>
    <recommendedName>
        <fullName evidence="2">Integrase catalytic domain-containing protein</fullName>
    </recommendedName>
</protein>
<sequence length="758" mass="84940">EVRVKDEEMNEWEALPVDPSSIPVGSGAQRALSATQGRTRLLAGWLPGNFVHSTGVDGKNYLMFEIEENVTRDSELFLDEHLPQWEMWDLKLHQAWDCTTRWGKVICKVFLKTIEKSDFLTKCHYLNAFAGTDAEEIYRLLSMTTIANHLKPPCKLYELTQSGKKEEICDRLVACILQQLGDAKPTANVKQDLETSIKRQETKPYNLGGTVKSHFAQGCVAPECRAQRGIAKNEPIMKVTPRGWCLKMCAEEIAKKEWAKFMRGASVGAECALSTFGRLAMVEACAFEDPNLGQICEQRGLEFARPGRYNDFDLSKPQGHRRAKYVLDENRPGLLVSTPLCGPWSIIQNVDQRADQQKENLRKKRLKSQRIFENSTRLIEHQVSNLKGSVIAEQPQNSRSWQKTCWKDLRKLLPCEVIADGCACGRRAPDTGELMKKRWKFLTNDKHIWDGKDSLGLTKEAIKKLESYARLAHTNLASSAELPHNGHEVLFDAFSWVRRNTNADAMALAVLGAGSDILYVRLIDEKKMPEQLRQVRAGDLRLWFPWMGRTKVMHYDPAGSAAPDEFREWVESQGIYCLPCAADAHWQIGKVERAIEAFKEALDAFDEMISPDASTSEMFGLQAAARNDLAGVDGFSPLQRYAGRSPTGATANLDDEPNNLPLIGAELQGGMFAKDAQIRRLPRPAHIQTESSDRVQRAEAAKRSSGRRGNRDRCPGESAGADLDEYSVTNPIALATDLVYLAQSSWQGGSTELHPNSY</sequence>
<accession>A0ABN9T108</accession>
<evidence type="ECO:0000259" key="2">
    <source>
        <dbReference type="PROSITE" id="PS50994"/>
    </source>
</evidence>
<keyword evidence="4" id="KW-1185">Reference proteome</keyword>
<feature type="compositionally biased region" description="Basic and acidic residues" evidence="1">
    <location>
        <begin position="691"/>
        <end position="702"/>
    </location>
</feature>
<dbReference type="Gene3D" id="3.30.420.10">
    <property type="entry name" value="Ribonuclease H-like superfamily/Ribonuclease H"/>
    <property type="match status" value="1"/>
</dbReference>
<evidence type="ECO:0000256" key="1">
    <source>
        <dbReference type="SAM" id="MobiDB-lite"/>
    </source>
</evidence>
<dbReference type="EMBL" id="CAUYUJ010014237">
    <property type="protein sequence ID" value="CAK0838629.1"/>
    <property type="molecule type" value="Genomic_DNA"/>
</dbReference>
<dbReference type="InterPro" id="IPR001584">
    <property type="entry name" value="Integrase_cat-core"/>
</dbReference>
<feature type="domain" description="Integrase catalytic" evidence="2">
    <location>
        <begin position="479"/>
        <end position="654"/>
    </location>
</feature>
<comment type="caution">
    <text evidence="3">The sequence shown here is derived from an EMBL/GenBank/DDBJ whole genome shotgun (WGS) entry which is preliminary data.</text>
</comment>
<name>A0ABN9T108_9DINO</name>
<dbReference type="InterPro" id="IPR036397">
    <property type="entry name" value="RNaseH_sf"/>
</dbReference>
<feature type="non-terminal residue" evidence="3">
    <location>
        <position position="758"/>
    </location>
</feature>
<evidence type="ECO:0000313" key="4">
    <source>
        <dbReference type="Proteomes" id="UP001189429"/>
    </source>
</evidence>